<dbReference type="InterPro" id="IPR000340">
    <property type="entry name" value="Dual-sp_phosphatase_cat-dom"/>
</dbReference>
<dbReference type="InterPro" id="IPR029021">
    <property type="entry name" value="Prot-tyrosine_phosphatase-like"/>
</dbReference>
<dbReference type="SMART" id="SM00195">
    <property type="entry name" value="DSPc"/>
    <property type="match status" value="1"/>
</dbReference>
<feature type="domain" description="Tyrosine-protein phosphatase" evidence="4">
    <location>
        <begin position="1"/>
        <end position="138"/>
    </location>
</feature>
<dbReference type="SUPFAM" id="SSF52799">
    <property type="entry name" value="(Phosphotyrosine protein) phosphatases II"/>
    <property type="match status" value="1"/>
</dbReference>
<dbReference type="InterPro" id="IPR020422">
    <property type="entry name" value="TYR_PHOSPHATASE_DUAL_dom"/>
</dbReference>
<dbReference type="PANTHER" id="PTHR45961:SF6">
    <property type="entry name" value="IP21249P"/>
    <property type="match status" value="1"/>
</dbReference>
<evidence type="ECO:0000259" key="5">
    <source>
        <dbReference type="PROSITE" id="PS50056"/>
    </source>
</evidence>
<reference evidence="6" key="1">
    <citation type="journal article" date="2020" name="Nature">
        <title>Giant virus diversity and host interactions through global metagenomics.</title>
        <authorList>
            <person name="Schulz F."/>
            <person name="Roux S."/>
            <person name="Paez-Espino D."/>
            <person name="Jungbluth S."/>
            <person name="Walsh D.A."/>
            <person name="Denef V.J."/>
            <person name="McMahon K.D."/>
            <person name="Konstantinidis K.T."/>
            <person name="Eloe-Fadrosh E.A."/>
            <person name="Kyrpides N.C."/>
            <person name="Woyke T."/>
        </authorList>
    </citation>
    <scope>NUCLEOTIDE SEQUENCE</scope>
    <source>
        <strain evidence="6">GVMAG-M-3300023174-3</strain>
    </source>
</reference>
<evidence type="ECO:0000259" key="4">
    <source>
        <dbReference type="PROSITE" id="PS50054"/>
    </source>
</evidence>
<dbReference type="EMBL" id="MN739646">
    <property type="protein sequence ID" value="QHT17909.1"/>
    <property type="molecule type" value="Genomic_DNA"/>
</dbReference>
<evidence type="ECO:0000256" key="1">
    <source>
        <dbReference type="ARBA" id="ARBA00008601"/>
    </source>
</evidence>
<evidence type="ECO:0000313" key="6">
    <source>
        <dbReference type="EMBL" id="QHT17909.1"/>
    </source>
</evidence>
<dbReference type="GO" id="GO:0004721">
    <property type="term" value="F:phosphoprotein phosphatase activity"/>
    <property type="evidence" value="ECO:0007669"/>
    <property type="project" value="UniProtKB-KW"/>
</dbReference>
<evidence type="ECO:0008006" key="7">
    <source>
        <dbReference type="Google" id="ProtNLM"/>
    </source>
</evidence>
<comment type="similarity">
    <text evidence="1">Belongs to the protein-tyrosine phosphatase family. Non-receptor class dual specificity subfamily.</text>
</comment>
<dbReference type="InterPro" id="IPR052103">
    <property type="entry name" value="Dual_spec_Phospatases"/>
</dbReference>
<sequence>MEHLFVGGAEAVKNDYGFSLVVNCTRNTDITFPTECKHCIRIEIDDSPKDHDKLFSYIEESRVLDEIHSALQKGDKVLVHCFTGAQRSCAVVACYLLKYHAMTVNGVIEYIKNKRPIAFFGDVHFIQAMEECFSKYRNVVR</sequence>
<keyword evidence="2" id="KW-0378">Hydrolase</keyword>
<name>A0A6C0DPW4_9ZZZZ</name>
<dbReference type="InterPro" id="IPR000387">
    <property type="entry name" value="Tyr_Pase_dom"/>
</dbReference>
<dbReference type="AlphaFoldDB" id="A0A6C0DPW4"/>
<accession>A0A6C0DPW4</accession>
<dbReference type="PROSITE" id="PS50056">
    <property type="entry name" value="TYR_PHOSPHATASE_2"/>
    <property type="match status" value="1"/>
</dbReference>
<proteinExistence type="inferred from homology"/>
<organism evidence="6">
    <name type="scientific">viral metagenome</name>
    <dbReference type="NCBI Taxonomy" id="1070528"/>
    <lineage>
        <taxon>unclassified sequences</taxon>
        <taxon>metagenomes</taxon>
        <taxon>organismal metagenomes</taxon>
    </lineage>
</organism>
<dbReference type="Pfam" id="PF00782">
    <property type="entry name" value="DSPc"/>
    <property type="match status" value="1"/>
</dbReference>
<dbReference type="CDD" id="cd14498">
    <property type="entry name" value="DSP"/>
    <property type="match status" value="1"/>
</dbReference>
<dbReference type="PANTHER" id="PTHR45961">
    <property type="entry name" value="IP21249P"/>
    <property type="match status" value="1"/>
</dbReference>
<feature type="domain" description="Tyrosine specific protein phosphatases" evidence="5">
    <location>
        <begin position="61"/>
        <end position="126"/>
    </location>
</feature>
<evidence type="ECO:0000256" key="2">
    <source>
        <dbReference type="ARBA" id="ARBA00022801"/>
    </source>
</evidence>
<keyword evidence="3" id="KW-0904">Protein phosphatase</keyword>
<evidence type="ECO:0000256" key="3">
    <source>
        <dbReference type="ARBA" id="ARBA00022912"/>
    </source>
</evidence>
<protein>
    <recommendedName>
        <fullName evidence="7">Dual specificity phosphatase catalytic domain</fullName>
    </recommendedName>
</protein>
<dbReference type="PROSITE" id="PS50054">
    <property type="entry name" value="TYR_PHOSPHATASE_DUAL"/>
    <property type="match status" value="1"/>
</dbReference>
<dbReference type="Gene3D" id="3.90.190.10">
    <property type="entry name" value="Protein tyrosine phosphatase superfamily"/>
    <property type="match status" value="1"/>
</dbReference>